<gene>
    <name evidence="1" type="ORF">K529_007415</name>
</gene>
<name>A0A1B1A1X8_9RHOB</name>
<sequence>MSHKVSVKGRARLLELARAKTDGAVFRQSKPGEAKRHGEKADLSALQNLRDLAVRSLRTPYSRPVSR</sequence>
<evidence type="ECO:0000313" key="2">
    <source>
        <dbReference type="Proteomes" id="UP000013243"/>
    </source>
</evidence>
<accession>A0A1B1A1X8</accession>
<dbReference type="EMBL" id="CP015230">
    <property type="protein sequence ID" value="ANP40589.1"/>
    <property type="molecule type" value="Genomic_DNA"/>
</dbReference>
<organism evidence="1 2">
    <name type="scientific">Tritonibacter mobilis F1926</name>
    <dbReference type="NCBI Taxonomy" id="1265309"/>
    <lineage>
        <taxon>Bacteria</taxon>
        <taxon>Pseudomonadati</taxon>
        <taxon>Pseudomonadota</taxon>
        <taxon>Alphaproteobacteria</taxon>
        <taxon>Rhodobacterales</taxon>
        <taxon>Paracoccaceae</taxon>
        <taxon>Tritonibacter</taxon>
    </lineage>
</organism>
<dbReference type="AlphaFoldDB" id="A0A1B1A1X8"/>
<reference evidence="1 2" key="1">
    <citation type="journal article" date="2016" name="ISME J.">
        <title>Global occurrence and heterogeneity of the Roseobacter-clade species Ruegeria mobilis.</title>
        <authorList>
            <person name="Sonnenschein E."/>
            <person name="Gram L."/>
        </authorList>
    </citation>
    <scope>NUCLEOTIDE SEQUENCE [LARGE SCALE GENOMIC DNA]</scope>
    <source>
        <strain evidence="1 2">F1926</strain>
    </source>
</reference>
<evidence type="ECO:0000313" key="1">
    <source>
        <dbReference type="EMBL" id="ANP40589.1"/>
    </source>
</evidence>
<protein>
    <submittedName>
        <fullName evidence="1">Uncharacterized protein</fullName>
    </submittedName>
</protein>
<dbReference type="STRING" id="1265309.K529_007415"/>
<dbReference type="Proteomes" id="UP000013243">
    <property type="component" value="Chromosome"/>
</dbReference>
<dbReference type="KEGG" id="rmb:K529_007415"/>
<proteinExistence type="predicted"/>